<feature type="domain" description="Phosphoribosyltransferase" evidence="1">
    <location>
        <begin position="168"/>
        <end position="236"/>
    </location>
</feature>
<dbReference type="PANTHER" id="PTHR47505">
    <property type="entry name" value="DNA UTILIZATION PROTEIN YHGH"/>
    <property type="match status" value="1"/>
</dbReference>
<evidence type="ECO:0000313" key="3">
    <source>
        <dbReference type="EMBL" id="MBV7380095.1"/>
    </source>
</evidence>
<evidence type="ECO:0000259" key="1">
    <source>
        <dbReference type="Pfam" id="PF00156"/>
    </source>
</evidence>
<reference evidence="3 4" key="1">
    <citation type="submission" date="2021-05" db="EMBL/GenBank/DDBJ databases">
        <title>Culturable bacteria isolated from Daya Bay.</title>
        <authorList>
            <person name="Zheng W."/>
            <person name="Yu S."/>
            <person name="Huang Y."/>
        </authorList>
    </citation>
    <scope>NUCLEOTIDE SEQUENCE [LARGE SCALE GENOMIC DNA]</scope>
    <source>
        <strain evidence="3 4">DP4N28-5</strain>
    </source>
</reference>
<feature type="domain" description="Double zinc ribbon" evidence="2">
    <location>
        <begin position="4"/>
        <end position="63"/>
    </location>
</feature>
<dbReference type="InterPro" id="IPR051910">
    <property type="entry name" value="ComF/GntX_DNA_util-trans"/>
</dbReference>
<proteinExistence type="predicted"/>
<dbReference type="CDD" id="cd06223">
    <property type="entry name" value="PRTases_typeI"/>
    <property type="match status" value="1"/>
</dbReference>
<name>A0ABS6T4B8_9RHOB</name>
<keyword evidence="4" id="KW-1185">Reference proteome</keyword>
<dbReference type="PANTHER" id="PTHR47505:SF1">
    <property type="entry name" value="DNA UTILIZATION PROTEIN YHGH"/>
    <property type="match status" value="1"/>
</dbReference>
<evidence type="ECO:0000313" key="4">
    <source>
        <dbReference type="Proteomes" id="UP000756530"/>
    </source>
</evidence>
<dbReference type="RefSeq" id="WP_218393287.1">
    <property type="nucleotide sequence ID" value="NZ_JAHUZE010000003.1"/>
</dbReference>
<protein>
    <submittedName>
        <fullName evidence="3">ComF family protein</fullName>
    </submittedName>
</protein>
<dbReference type="Pfam" id="PF00156">
    <property type="entry name" value="Pribosyltran"/>
    <property type="match status" value="1"/>
</dbReference>
<dbReference type="Proteomes" id="UP000756530">
    <property type="component" value="Unassembled WGS sequence"/>
</dbReference>
<comment type="caution">
    <text evidence="3">The sequence shown here is derived from an EMBL/GenBank/DDBJ whole genome shotgun (WGS) entry which is preliminary data.</text>
</comment>
<dbReference type="EMBL" id="JAHUZE010000003">
    <property type="protein sequence ID" value="MBV7380095.1"/>
    <property type="molecule type" value="Genomic_DNA"/>
</dbReference>
<dbReference type="InterPro" id="IPR000836">
    <property type="entry name" value="PRTase_dom"/>
</dbReference>
<sequence>MQSLVRAIYPAQCASCGEIVEGDGGLCGPCWRETQFVLGHVCDKCGVSLPGETDGEVDYCDDCIAIARPWSKGRTALVYSGKGRKLVLALKHADRLDIVPAAAEWMARAAEPLIASSSVVVPVPSHWTRMFRRKYNQAAELGRAIARSKGLTFAPNALVRVKSGETQEGKDLDSRFANMQEAFRPHPSKSLVLDGKNVLIVDDVMTSGATLASATEAARSAGASEVNIVTLARVAKDT</sequence>
<dbReference type="InterPro" id="IPR044005">
    <property type="entry name" value="DZR_2"/>
</dbReference>
<accession>A0ABS6T4B8</accession>
<gene>
    <name evidence="3" type="ORF">KJP28_14280</name>
</gene>
<dbReference type="Pfam" id="PF18912">
    <property type="entry name" value="DZR_2"/>
    <property type="match status" value="1"/>
</dbReference>
<organism evidence="3 4">
    <name type="scientific">Maritimibacter dapengensis</name>
    <dbReference type="NCBI Taxonomy" id="2836868"/>
    <lineage>
        <taxon>Bacteria</taxon>
        <taxon>Pseudomonadati</taxon>
        <taxon>Pseudomonadota</taxon>
        <taxon>Alphaproteobacteria</taxon>
        <taxon>Rhodobacterales</taxon>
        <taxon>Roseobacteraceae</taxon>
        <taxon>Maritimibacter</taxon>
    </lineage>
</organism>
<evidence type="ECO:0000259" key="2">
    <source>
        <dbReference type="Pfam" id="PF18912"/>
    </source>
</evidence>